<comment type="caution">
    <text evidence="2">The sequence shown here is derived from an EMBL/GenBank/DDBJ whole genome shotgun (WGS) entry which is preliminary data.</text>
</comment>
<keyword evidence="1" id="KW-0812">Transmembrane</keyword>
<dbReference type="PANTHER" id="PTHR37305:SF1">
    <property type="entry name" value="MEMBRANE PROTEIN"/>
    <property type="match status" value="1"/>
</dbReference>
<dbReference type="PANTHER" id="PTHR37305">
    <property type="entry name" value="INTEGRAL MEMBRANE PROTEIN-RELATED"/>
    <property type="match status" value="1"/>
</dbReference>
<keyword evidence="3" id="KW-1185">Reference proteome</keyword>
<dbReference type="Pfam" id="PF12730">
    <property type="entry name" value="ABC2_membrane_4"/>
    <property type="match status" value="1"/>
</dbReference>
<proteinExistence type="predicted"/>
<feature type="transmembrane region" description="Helical" evidence="1">
    <location>
        <begin position="93"/>
        <end position="120"/>
    </location>
</feature>
<dbReference type="EMBL" id="BAAAYN010000045">
    <property type="protein sequence ID" value="GAA3394670.1"/>
    <property type="molecule type" value="Genomic_DNA"/>
</dbReference>
<sequence>MNLVRAELTKLRTLRATVVTLAAAIAVGAGLSLLVSRAFRTAADDRFDALFAAFYGLTLAQIALVAFAVQAIGGEYRSGSIRASLAAVPRRGAFFAAKVVAVLLHLGAGALVTVAAALVIGQEALGSRRADLDEAVPAAVGAWVYLVLIGLFALGVATVVRSSAVALGILIPLLLLGSQGLGNLPAIRTVTQFLPDQLGWVVMHLAGPQDDPRWARDYGPWTGLALLALWTAAALVAGYITLRRRDA</sequence>
<reference evidence="3" key="1">
    <citation type="journal article" date="2019" name="Int. J. Syst. Evol. Microbiol.">
        <title>The Global Catalogue of Microorganisms (GCM) 10K type strain sequencing project: providing services to taxonomists for standard genome sequencing and annotation.</title>
        <authorList>
            <consortium name="The Broad Institute Genomics Platform"/>
            <consortium name="The Broad Institute Genome Sequencing Center for Infectious Disease"/>
            <person name="Wu L."/>
            <person name="Ma J."/>
        </authorList>
    </citation>
    <scope>NUCLEOTIDE SEQUENCE [LARGE SCALE GENOMIC DNA]</scope>
    <source>
        <strain evidence="3">JCM 9458</strain>
    </source>
</reference>
<protein>
    <submittedName>
        <fullName evidence="2">ABC transporter permease subunit</fullName>
    </submittedName>
</protein>
<feature type="transmembrane region" description="Helical" evidence="1">
    <location>
        <begin position="221"/>
        <end position="242"/>
    </location>
</feature>
<keyword evidence="1" id="KW-1133">Transmembrane helix</keyword>
<evidence type="ECO:0000313" key="2">
    <source>
        <dbReference type="EMBL" id="GAA3394670.1"/>
    </source>
</evidence>
<feature type="transmembrane region" description="Helical" evidence="1">
    <location>
        <begin position="140"/>
        <end position="160"/>
    </location>
</feature>
<dbReference type="Proteomes" id="UP001501676">
    <property type="component" value="Unassembled WGS sequence"/>
</dbReference>
<feature type="transmembrane region" description="Helical" evidence="1">
    <location>
        <begin position="167"/>
        <end position="187"/>
    </location>
</feature>
<accession>A0ABP6T8Z0</accession>
<feature type="transmembrane region" description="Helical" evidence="1">
    <location>
        <begin position="51"/>
        <end position="72"/>
    </location>
</feature>
<feature type="transmembrane region" description="Helical" evidence="1">
    <location>
        <begin position="16"/>
        <end position="39"/>
    </location>
</feature>
<organism evidence="2 3">
    <name type="scientific">Cryptosporangium minutisporangium</name>
    <dbReference type="NCBI Taxonomy" id="113569"/>
    <lineage>
        <taxon>Bacteria</taxon>
        <taxon>Bacillati</taxon>
        <taxon>Actinomycetota</taxon>
        <taxon>Actinomycetes</taxon>
        <taxon>Cryptosporangiales</taxon>
        <taxon>Cryptosporangiaceae</taxon>
        <taxon>Cryptosporangium</taxon>
    </lineage>
</organism>
<evidence type="ECO:0000313" key="3">
    <source>
        <dbReference type="Proteomes" id="UP001501676"/>
    </source>
</evidence>
<dbReference type="RefSeq" id="WP_345732081.1">
    <property type="nucleotide sequence ID" value="NZ_BAAAYN010000045.1"/>
</dbReference>
<keyword evidence="1" id="KW-0472">Membrane</keyword>
<name>A0ABP6T8Z0_9ACTN</name>
<gene>
    <name evidence="2" type="ORF">GCM10020369_64960</name>
</gene>
<evidence type="ECO:0000256" key="1">
    <source>
        <dbReference type="SAM" id="Phobius"/>
    </source>
</evidence>